<keyword evidence="2" id="KW-1185">Reference proteome</keyword>
<reference evidence="1 2" key="1">
    <citation type="submission" date="2022-06" db="EMBL/GenBank/DDBJ databases">
        <title>Dyella sp. Sa strain:Sa Genome sequencing.</title>
        <authorList>
            <person name="Park S."/>
        </authorList>
    </citation>
    <scope>NUCLEOTIDE SEQUENCE [LARGE SCALE GENOMIC DNA]</scope>
    <source>
        <strain evidence="1 2">Sa</strain>
    </source>
</reference>
<gene>
    <name evidence="1" type="ORF">NC595_11565</name>
</gene>
<evidence type="ECO:0000313" key="2">
    <source>
        <dbReference type="Proteomes" id="UP001204615"/>
    </source>
</evidence>
<dbReference type="Proteomes" id="UP001204615">
    <property type="component" value="Unassembled WGS sequence"/>
</dbReference>
<proteinExistence type="predicted"/>
<evidence type="ECO:0000313" key="1">
    <source>
        <dbReference type="EMBL" id="MCP1374698.1"/>
    </source>
</evidence>
<sequence length="196" mass="21402">MATLGCTAAPAGTKPVIVPDDVRALVAQTDTLLAYKAADLYGDGSWAAVMVVRHQASESSDFDFDHNPCDLLVLRRVSGKLVQADHSRKAVDCTYNDVERHAPAMSLNVYLQVSPGNIAFTNQKARGNSSFHFSWSKKKGTWYLRRATATNIENGRGINDVKVIDVSASYPKNFGWTPMSSVDPDALAEVLIKQTK</sequence>
<dbReference type="RefSeq" id="WP_253566571.1">
    <property type="nucleotide sequence ID" value="NZ_JAMZEK010000002.1"/>
</dbReference>
<dbReference type="EMBL" id="JAMZEK010000002">
    <property type="protein sequence ID" value="MCP1374698.1"/>
    <property type="molecule type" value="Genomic_DNA"/>
</dbReference>
<comment type="caution">
    <text evidence="1">The sequence shown here is derived from an EMBL/GenBank/DDBJ whole genome shotgun (WGS) entry which is preliminary data.</text>
</comment>
<accession>A0ABT1FE26</accession>
<protein>
    <submittedName>
        <fullName evidence="1">Uncharacterized protein</fullName>
    </submittedName>
</protein>
<name>A0ABT1FE26_9GAMM</name>
<organism evidence="1 2">
    <name type="scientific">Dyella lutea</name>
    <dbReference type="NCBI Taxonomy" id="2950441"/>
    <lineage>
        <taxon>Bacteria</taxon>
        <taxon>Pseudomonadati</taxon>
        <taxon>Pseudomonadota</taxon>
        <taxon>Gammaproteobacteria</taxon>
        <taxon>Lysobacterales</taxon>
        <taxon>Rhodanobacteraceae</taxon>
        <taxon>Dyella</taxon>
    </lineage>
</organism>